<name>A0AA36H8Z6_CYLNA</name>
<feature type="transmembrane region" description="Helical" evidence="5">
    <location>
        <begin position="156"/>
        <end position="174"/>
    </location>
</feature>
<keyword evidence="8" id="KW-1185">Reference proteome</keyword>
<evidence type="ECO:0000256" key="6">
    <source>
        <dbReference type="SAM" id="MobiDB-lite"/>
    </source>
</evidence>
<evidence type="ECO:0000256" key="4">
    <source>
        <dbReference type="ARBA" id="ARBA00023136"/>
    </source>
</evidence>
<dbReference type="InterPro" id="IPR006214">
    <property type="entry name" value="Bax_inhibitor_1-related"/>
</dbReference>
<organism evidence="7 8">
    <name type="scientific">Cylicocyclus nassatus</name>
    <name type="common">Nematode worm</name>
    <dbReference type="NCBI Taxonomy" id="53992"/>
    <lineage>
        <taxon>Eukaryota</taxon>
        <taxon>Metazoa</taxon>
        <taxon>Ecdysozoa</taxon>
        <taxon>Nematoda</taxon>
        <taxon>Chromadorea</taxon>
        <taxon>Rhabditida</taxon>
        <taxon>Rhabditina</taxon>
        <taxon>Rhabditomorpha</taxon>
        <taxon>Strongyloidea</taxon>
        <taxon>Strongylidae</taxon>
        <taxon>Cylicocyclus</taxon>
    </lineage>
</organism>
<protein>
    <recommendedName>
        <fullName evidence="9">Protein lifeguard 1</fullName>
    </recommendedName>
</protein>
<dbReference type="GO" id="GO:0005783">
    <property type="term" value="C:endoplasmic reticulum"/>
    <property type="evidence" value="ECO:0007669"/>
    <property type="project" value="TreeGrafter"/>
</dbReference>
<comment type="similarity">
    <text evidence="5">Belongs to the BI1 family.</text>
</comment>
<gene>
    <name evidence="7" type="ORF">CYNAS_LOCUS17860</name>
</gene>
<comment type="subcellular location">
    <subcellularLocation>
        <location evidence="1">Membrane</location>
        <topology evidence="1">Multi-pass membrane protein</topology>
    </subcellularLocation>
</comment>
<reference evidence="7" key="1">
    <citation type="submission" date="2023-07" db="EMBL/GenBank/DDBJ databases">
        <authorList>
            <consortium name="CYATHOMIX"/>
        </authorList>
    </citation>
    <scope>NUCLEOTIDE SEQUENCE</scope>
    <source>
        <strain evidence="7">N/A</strain>
    </source>
</reference>
<dbReference type="Proteomes" id="UP001176961">
    <property type="component" value="Unassembled WGS sequence"/>
</dbReference>
<dbReference type="AlphaFoldDB" id="A0AA36H8Z6"/>
<feature type="transmembrane region" description="Helical" evidence="5">
    <location>
        <begin position="99"/>
        <end position="118"/>
    </location>
</feature>
<feature type="transmembrane region" description="Helical" evidence="5">
    <location>
        <begin position="67"/>
        <end position="87"/>
    </location>
</feature>
<keyword evidence="2 5" id="KW-0812">Transmembrane</keyword>
<evidence type="ECO:0000313" key="8">
    <source>
        <dbReference type="Proteomes" id="UP001176961"/>
    </source>
</evidence>
<evidence type="ECO:0000313" key="7">
    <source>
        <dbReference type="EMBL" id="CAJ0605877.1"/>
    </source>
</evidence>
<feature type="transmembrane region" description="Helical" evidence="5">
    <location>
        <begin position="217"/>
        <end position="238"/>
    </location>
</feature>
<feature type="compositionally biased region" description="Basic and acidic residues" evidence="6">
    <location>
        <begin position="22"/>
        <end position="31"/>
    </location>
</feature>
<evidence type="ECO:0000256" key="2">
    <source>
        <dbReference type="ARBA" id="ARBA00022692"/>
    </source>
</evidence>
<evidence type="ECO:0000256" key="1">
    <source>
        <dbReference type="ARBA" id="ARBA00004141"/>
    </source>
</evidence>
<dbReference type="GO" id="GO:0005794">
    <property type="term" value="C:Golgi apparatus"/>
    <property type="evidence" value="ECO:0007669"/>
    <property type="project" value="TreeGrafter"/>
</dbReference>
<feature type="transmembrane region" description="Helical" evidence="5">
    <location>
        <begin position="250"/>
        <end position="272"/>
    </location>
</feature>
<evidence type="ECO:0000256" key="5">
    <source>
        <dbReference type="RuleBase" id="RU004379"/>
    </source>
</evidence>
<feature type="region of interest" description="Disordered" evidence="6">
    <location>
        <begin position="1"/>
        <end position="31"/>
    </location>
</feature>
<dbReference type="EMBL" id="CATQJL010000316">
    <property type="protein sequence ID" value="CAJ0605877.1"/>
    <property type="molecule type" value="Genomic_DNA"/>
</dbReference>
<feature type="transmembrane region" description="Helical" evidence="5">
    <location>
        <begin position="130"/>
        <end position="150"/>
    </location>
</feature>
<evidence type="ECO:0008006" key="9">
    <source>
        <dbReference type="Google" id="ProtNLM"/>
    </source>
</evidence>
<proteinExistence type="inferred from homology"/>
<feature type="transmembrane region" description="Helical" evidence="5">
    <location>
        <begin position="186"/>
        <end position="211"/>
    </location>
</feature>
<evidence type="ECO:0000256" key="3">
    <source>
        <dbReference type="ARBA" id="ARBA00022989"/>
    </source>
</evidence>
<keyword evidence="4 5" id="KW-0472">Membrane</keyword>
<dbReference type="CDD" id="cd10428">
    <property type="entry name" value="LFG_like"/>
    <property type="match status" value="1"/>
</dbReference>
<dbReference type="PANTHER" id="PTHR23291:SF127">
    <property type="entry name" value="PROTEIN LIFEGUARD 1-LIKE"/>
    <property type="match status" value="1"/>
</dbReference>
<sequence>MEPGDPEDWQAYPPPHGPSYTRSREPDEARGYGEHYSKGHGSYDIERQVSQFAFDSKSVRAAFVRKVFSIVTAMILVVIVMVTPAVVQDDIRMFMIENRWVYMIALVLFFCSYIILVCCQGVARSFPLNLCLLALFTVSCGVMLMVLCALVPPHTVLLALVTTTLACIAIIGFASQTKYDITSHIFIVFVATIAVFIFGLILAVMSFFIYIKALHVIFSAIVCVLFMVWLAIDTQMIIGGKRYEISPEEYIFAALMLFIDIYEIFITLLSLFNAANN</sequence>
<dbReference type="GO" id="GO:2001234">
    <property type="term" value="P:negative regulation of apoptotic signaling pathway"/>
    <property type="evidence" value="ECO:0007669"/>
    <property type="project" value="TreeGrafter"/>
</dbReference>
<comment type="caution">
    <text evidence="7">The sequence shown here is derived from an EMBL/GenBank/DDBJ whole genome shotgun (WGS) entry which is preliminary data.</text>
</comment>
<accession>A0AA36H8Z6</accession>
<keyword evidence="3 5" id="KW-1133">Transmembrane helix</keyword>
<dbReference type="GO" id="GO:0016020">
    <property type="term" value="C:membrane"/>
    <property type="evidence" value="ECO:0007669"/>
    <property type="project" value="UniProtKB-SubCell"/>
</dbReference>
<dbReference type="PANTHER" id="PTHR23291">
    <property type="entry name" value="BAX INHIBITOR-RELATED"/>
    <property type="match status" value="1"/>
</dbReference>
<dbReference type="Pfam" id="PF01027">
    <property type="entry name" value="Bax1-I"/>
    <property type="match status" value="1"/>
</dbReference>